<reference evidence="2" key="1">
    <citation type="submission" date="2021-01" db="EMBL/GenBank/DDBJ databases">
        <authorList>
            <person name="Corre E."/>
            <person name="Pelletier E."/>
            <person name="Niang G."/>
            <person name="Scheremetjew M."/>
            <person name="Finn R."/>
            <person name="Kale V."/>
            <person name="Holt S."/>
            <person name="Cochrane G."/>
            <person name="Meng A."/>
            <person name="Brown T."/>
            <person name="Cohen L."/>
        </authorList>
    </citation>
    <scope>NUCLEOTIDE SEQUENCE</scope>
    <source>
        <strain evidence="2">CCMP125</strain>
    </source>
</reference>
<feature type="domain" description="Amine oxidase" evidence="1">
    <location>
        <begin position="141"/>
        <end position="394"/>
    </location>
</feature>
<organism evidence="2">
    <name type="scientific">Entomoneis paludosa</name>
    <dbReference type="NCBI Taxonomy" id="265537"/>
    <lineage>
        <taxon>Eukaryota</taxon>
        <taxon>Sar</taxon>
        <taxon>Stramenopiles</taxon>
        <taxon>Ochrophyta</taxon>
        <taxon>Bacillariophyta</taxon>
        <taxon>Bacillariophyceae</taxon>
        <taxon>Bacillariophycidae</taxon>
        <taxon>Entomoneidaceae</taxon>
        <taxon>Entomoneis</taxon>
    </lineage>
</organism>
<dbReference type="InterPro" id="IPR050464">
    <property type="entry name" value="Zeta_carotene_desat/Oxidored"/>
</dbReference>
<protein>
    <recommendedName>
        <fullName evidence="1">Amine oxidase domain-containing protein</fullName>
    </recommendedName>
</protein>
<dbReference type="Pfam" id="PF01593">
    <property type="entry name" value="Amino_oxidase"/>
    <property type="match status" value="1"/>
</dbReference>
<proteinExistence type="predicted"/>
<evidence type="ECO:0000259" key="1">
    <source>
        <dbReference type="Pfam" id="PF01593"/>
    </source>
</evidence>
<gene>
    <name evidence="2" type="ORF">APAL1065_LOCUS27368</name>
</gene>
<dbReference type="GO" id="GO:0016491">
    <property type="term" value="F:oxidoreductase activity"/>
    <property type="evidence" value="ECO:0007669"/>
    <property type="project" value="InterPro"/>
</dbReference>
<dbReference type="InterPro" id="IPR002937">
    <property type="entry name" value="Amino_oxidase"/>
</dbReference>
<name>A0A7S2YTX9_9STRA</name>
<evidence type="ECO:0000313" key="2">
    <source>
        <dbReference type="EMBL" id="CAD9995202.1"/>
    </source>
</evidence>
<accession>A0A7S2YTX9</accession>
<dbReference type="InterPro" id="IPR036188">
    <property type="entry name" value="FAD/NAD-bd_sf"/>
</dbReference>
<dbReference type="PANTHER" id="PTHR42923:SF46">
    <property type="entry name" value="AMINE OXIDASE"/>
    <property type="match status" value="1"/>
</dbReference>
<sequence length="454" mass="48895">MPLLGDPDALTGEIARLLPPPLDVALLTEFDETSSLTSTDRATGLGLLGAWADFEQENRESWLRYDSISAENLFRRVAAVSPNLYEEIVSPLLHVLPMTPGYDCSAAAALSCFHVFALQSRGAFDVRWCRGSISEKIFNPWAEKLKASGNVDIRGGSKVTAIEESTSGTKQFIVTVNDEEKIACDAVVMAIGATTAGRLIDCCPPLQSISNLSAQWKDLRGVTCVAVRLFMDSTAGNLVSGAMVDSPVVVCGPKIGGAPSLVETGFCIYDLTRLQDEFKDFKEEDGICTFEIDFFRADDLADKDNEEILNISLQAITDALCIKSVDILGSSAILDSSVVRARNAVSHFCVGSAKLSPPVRLKKGMYMCGDWVDRTGHSSWSTEKAVVTGRQAAKAFGTDFALSCQDTEVIPAPDDTRELALLRQVASIIRRIIPEGLPPAPWAIASRLFSSGGG</sequence>
<dbReference type="Gene3D" id="3.50.50.60">
    <property type="entry name" value="FAD/NAD(P)-binding domain"/>
    <property type="match status" value="1"/>
</dbReference>
<dbReference type="SUPFAM" id="SSF51905">
    <property type="entry name" value="FAD/NAD(P)-binding domain"/>
    <property type="match status" value="1"/>
</dbReference>
<dbReference type="EMBL" id="HBHT01040753">
    <property type="protein sequence ID" value="CAD9995202.1"/>
    <property type="molecule type" value="Transcribed_RNA"/>
</dbReference>
<dbReference type="AlphaFoldDB" id="A0A7S2YTX9"/>
<dbReference type="PANTHER" id="PTHR42923">
    <property type="entry name" value="PROTOPORPHYRINOGEN OXIDASE"/>
    <property type="match status" value="1"/>
</dbReference>